<name>A0A392Q649_9FABA</name>
<dbReference type="EMBL" id="LXQA010115593">
    <property type="protein sequence ID" value="MCI19604.1"/>
    <property type="molecule type" value="Genomic_DNA"/>
</dbReference>
<dbReference type="Proteomes" id="UP000265520">
    <property type="component" value="Unassembled WGS sequence"/>
</dbReference>
<evidence type="ECO:0000313" key="1">
    <source>
        <dbReference type="EMBL" id="MCI19604.1"/>
    </source>
</evidence>
<protein>
    <submittedName>
        <fullName evidence="1">F-box protein</fullName>
    </submittedName>
</protein>
<organism evidence="1 2">
    <name type="scientific">Trifolium medium</name>
    <dbReference type="NCBI Taxonomy" id="97028"/>
    <lineage>
        <taxon>Eukaryota</taxon>
        <taxon>Viridiplantae</taxon>
        <taxon>Streptophyta</taxon>
        <taxon>Embryophyta</taxon>
        <taxon>Tracheophyta</taxon>
        <taxon>Spermatophyta</taxon>
        <taxon>Magnoliopsida</taxon>
        <taxon>eudicotyledons</taxon>
        <taxon>Gunneridae</taxon>
        <taxon>Pentapetalae</taxon>
        <taxon>rosids</taxon>
        <taxon>fabids</taxon>
        <taxon>Fabales</taxon>
        <taxon>Fabaceae</taxon>
        <taxon>Papilionoideae</taxon>
        <taxon>50 kb inversion clade</taxon>
        <taxon>NPAAA clade</taxon>
        <taxon>Hologalegina</taxon>
        <taxon>IRL clade</taxon>
        <taxon>Trifolieae</taxon>
        <taxon>Trifolium</taxon>
    </lineage>
</organism>
<accession>A0A392Q649</accession>
<proteinExistence type="predicted"/>
<dbReference type="AlphaFoldDB" id="A0A392Q649"/>
<comment type="caution">
    <text evidence="1">The sequence shown here is derived from an EMBL/GenBank/DDBJ whole genome shotgun (WGS) entry which is preliminary data.</text>
</comment>
<reference evidence="1 2" key="1">
    <citation type="journal article" date="2018" name="Front. Plant Sci.">
        <title>Red Clover (Trifolium pratense) and Zigzag Clover (T. medium) - A Picture of Genomic Similarities and Differences.</title>
        <authorList>
            <person name="Dluhosova J."/>
            <person name="Istvanek J."/>
            <person name="Nedelnik J."/>
            <person name="Repkova J."/>
        </authorList>
    </citation>
    <scope>NUCLEOTIDE SEQUENCE [LARGE SCALE GENOMIC DNA]</scope>
    <source>
        <strain evidence="2">cv. 10/8</strain>
        <tissue evidence="1">Leaf</tissue>
    </source>
</reference>
<sequence length="96" mass="11106">MGHEHFYLLPGQRFEDRVKIDWPSPFQENDSCGIYVLGAASINGILCLSRKHKRRLVLWNPTTGEFNVIPYGICEYLPPDRQPAYDLHGFGYDHVK</sequence>
<keyword evidence="2" id="KW-1185">Reference proteome</keyword>
<evidence type="ECO:0000313" key="2">
    <source>
        <dbReference type="Proteomes" id="UP000265520"/>
    </source>
</evidence>